<dbReference type="InterPro" id="IPR013783">
    <property type="entry name" value="Ig-like_fold"/>
</dbReference>
<evidence type="ECO:0000256" key="5">
    <source>
        <dbReference type="ARBA" id="ARBA00023136"/>
    </source>
</evidence>
<sequence>MPQFRITHYVIAVFIFGVFDKVLTAVIQTQQTVLAAVGEDAEFSCQLLETKDVLQIQWNKLFHWKGAANQEKNIASLDKIFGQRVNPEFIHKIKFKHAGLQNTSIVIRNVTKQDESCYQCLFKTPEGSLTATTCLHLYDLYQPVLDDRESDYDDGLNEKSRSNHINLEIRTLVILSSVVLVACATAVIFVRYRKKSQSRTRDE</sequence>
<dbReference type="Pfam" id="PF07686">
    <property type="entry name" value="V-set"/>
    <property type="match status" value="1"/>
</dbReference>
<dbReference type="GO" id="GO:0030424">
    <property type="term" value="C:axon"/>
    <property type="evidence" value="ECO:0007669"/>
    <property type="project" value="TreeGrafter"/>
</dbReference>
<keyword evidence="7" id="KW-0325">Glycoprotein</keyword>
<dbReference type="GO" id="GO:0016020">
    <property type="term" value="C:membrane"/>
    <property type="evidence" value="ECO:0007669"/>
    <property type="project" value="UniProtKB-SubCell"/>
</dbReference>
<keyword evidence="3" id="KW-0732">Signal</keyword>
<dbReference type="AlphaFoldDB" id="A0AAZ1XWU8"/>
<accession>A0AAZ1XWU8</accession>
<dbReference type="PROSITE" id="PS50835">
    <property type="entry name" value="IG_LIKE"/>
    <property type="match status" value="1"/>
</dbReference>
<dbReference type="Gene3D" id="2.60.40.10">
    <property type="entry name" value="Immunoglobulins"/>
    <property type="match status" value="1"/>
</dbReference>
<feature type="domain" description="Ig-like" evidence="10">
    <location>
        <begin position="2"/>
        <end position="130"/>
    </location>
</feature>
<dbReference type="InterPro" id="IPR007110">
    <property type="entry name" value="Ig-like_dom"/>
</dbReference>
<reference evidence="11" key="3">
    <citation type="submission" date="2025-09" db="UniProtKB">
        <authorList>
            <consortium name="Ensembl"/>
        </authorList>
    </citation>
    <scope>IDENTIFICATION</scope>
</reference>
<keyword evidence="5 9" id="KW-0472">Membrane</keyword>
<name>A0AAZ1XWU8_OREAU</name>
<dbReference type="Ensembl" id="ENSOABT00000080089.1">
    <property type="protein sequence ID" value="ENSOABP00000072022.1"/>
    <property type="gene ID" value="ENSOABG00000027940.1"/>
</dbReference>
<evidence type="ECO:0000259" key="10">
    <source>
        <dbReference type="PROSITE" id="PS50835"/>
    </source>
</evidence>
<keyword evidence="4 9" id="KW-1133">Transmembrane helix</keyword>
<evidence type="ECO:0000256" key="8">
    <source>
        <dbReference type="ARBA" id="ARBA00023319"/>
    </source>
</evidence>
<keyword evidence="8" id="KW-0393">Immunoglobulin domain</keyword>
<gene>
    <name evidence="11" type="primary">LOC116323131</name>
</gene>
<dbReference type="GO" id="GO:0150079">
    <property type="term" value="P:negative regulation of neuroinflammatory response"/>
    <property type="evidence" value="ECO:0007669"/>
    <property type="project" value="TreeGrafter"/>
</dbReference>
<dbReference type="GO" id="GO:0009986">
    <property type="term" value="C:cell surface"/>
    <property type="evidence" value="ECO:0007669"/>
    <property type="project" value="TreeGrafter"/>
</dbReference>
<evidence type="ECO:0000256" key="4">
    <source>
        <dbReference type="ARBA" id="ARBA00022989"/>
    </source>
</evidence>
<evidence type="ECO:0000256" key="9">
    <source>
        <dbReference type="SAM" id="Phobius"/>
    </source>
</evidence>
<evidence type="ECO:0000256" key="7">
    <source>
        <dbReference type="ARBA" id="ARBA00023180"/>
    </source>
</evidence>
<dbReference type="InterPro" id="IPR013106">
    <property type="entry name" value="Ig_V-set"/>
</dbReference>
<dbReference type="GO" id="GO:0034113">
    <property type="term" value="P:heterotypic cell-cell adhesion"/>
    <property type="evidence" value="ECO:0007669"/>
    <property type="project" value="TreeGrafter"/>
</dbReference>
<dbReference type="PANTHER" id="PTHR46841">
    <property type="entry name" value="OX-2 MEMBRANE GLYCOPROTEIN"/>
    <property type="match status" value="1"/>
</dbReference>
<dbReference type="GO" id="GO:0098632">
    <property type="term" value="F:cell-cell adhesion mediator activity"/>
    <property type="evidence" value="ECO:0007669"/>
    <property type="project" value="InterPro"/>
</dbReference>
<dbReference type="SUPFAM" id="SSF48726">
    <property type="entry name" value="Immunoglobulin"/>
    <property type="match status" value="1"/>
</dbReference>
<evidence type="ECO:0000256" key="6">
    <source>
        <dbReference type="ARBA" id="ARBA00023157"/>
    </source>
</evidence>
<evidence type="ECO:0000256" key="3">
    <source>
        <dbReference type="ARBA" id="ARBA00022729"/>
    </source>
</evidence>
<comment type="subcellular location">
    <subcellularLocation>
        <location evidence="1">Membrane</location>
        <topology evidence="1">Single-pass membrane protein</topology>
    </subcellularLocation>
</comment>
<dbReference type="InterPro" id="IPR036179">
    <property type="entry name" value="Ig-like_dom_sf"/>
</dbReference>
<dbReference type="Proteomes" id="UP000472276">
    <property type="component" value="Unassembled WGS sequence"/>
</dbReference>
<evidence type="ECO:0000256" key="1">
    <source>
        <dbReference type="ARBA" id="ARBA00004167"/>
    </source>
</evidence>
<reference evidence="11" key="2">
    <citation type="submission" date="2025-08" db="UniProtKB">
        <authorList>
            <consortium name="Ensembl"/>
        </authorList>
    </citation>
    <scope>IDENTIFICATION</scope>
</reference>
<keyword evidence="2 9" id="KW-0812">Transmembrane</keyword>
<reference evidence="12" key="1">
    <citation type="submission" date="2020-03" db="EMBL/GenBank/DDBJ databases">
        <title>Evolution of repeat sequences and sex chromosomes of tilapia species revealed by chromosome-level genomes.</title>
        <authorList>
            <person name="Xu L."/>
            <person name="Tao W."/>
            <person name="Wang D."/>
            <person name="Zhou Q."/>
        </authorList>
    </citation>
    <scope>NUCLEOTIDE SEQUENCE [LARGE SCALE GENOMIC DNA]</scope>
    <source>
        <strain evidence="12">Israel</strain>
    </source>
</reference>
<dbReference type="PANTHER" id="PTHR46841:SF7">
    <property type="entry name" value="IG-LIKE DOMAIN-CONTAINING PROTEIN"/>
    <property type="match status" value="1"/>
</dbReference>
<evidence type="ECO:0000313" key="12">
    <source>
        <dbReference type="Proteomes" id="UP000472276"/>
    </source>
</evidence>
<dbReference type="InterPro" id="IPR047164">
    <property type="entry name" value="OX2G-like"/>
</dbReference>
<feature type="transmembrane region" description="Helical" evidence="9">
    <location>
        <begin position="172"/>
        <end position="192"/>
    </location>
</feature>
<evidence type="ECO:0000313" key="11">
    <source>
        <dbReference type="Ensembl" id="ENSOABP00000072022.1"/>
    </source>
</evidence>
<organism evidence="11 12">
    <name type="scientific">Oreochromis aureus</name>
    <name type="common">Israeli tilapia</name>
    <name type="synonym">Chromis aureus</name>
    <dbReference type="NCBI Taxonomy" id="47969"/>
    <lineage>
        <taxon>Eukaryota</taxon>
        <taxon>Metazoa</taxon>
        <taxon>Chordata</taxon>
        <taxon>Craniata</taxon>
        <taxon>Vertebrata</taxon>
        <taxon>Euteleostomi</taxon>
        <taxon>Actinopterygii</taxon>
        <taxon>Neopterygii</taxon>
        <taxon>Teleostei</taxon>
        <taxon>Neoteleostei</taxon>
        <taxon>Acanthomorphata</taxon>
        <taxon>Ovalentaria</taxon>
        <taxon>Cichlomorphae</taxon>
        <taxon>Cichliformes</taxon>
        <taxon>Cichlidae</taxon>
        <taxon>African cichlids</taxon>
        <taxon>Pseudocrenilabrinae</taxon>
        <taxon>Oreochromini</taxon>
        <taxon>Oreochromis</taxon>
    </lineage>
</organism>
<protein>
    <recommendedName>
        <fullName evidence="10">Ig-like domain-containing protein</fullName>
    </recommendedName>
</protein>
<keyword evidence="6" id="KW-1015">Disulfide bond</keyword>
<dbReference type="GO" id="GO:0043025">
    <property type="term" value="C:neuronal cell body"/>
    <property type="evidence" value="ECO:0007669"/>
    <property type="project" value="TreeGrafter"/>
</dbReference>
<dbReference type="SMART" id="SM00409">
    <property type="entry name" value="IG"/>
    <property type="match status" value="1"/>
</dbReference>
<keyword evidence="12" id="KW-1185">Reference proteome</keyword>
<dbReference type="InterPro" id="IPR003599">
    <property type="entry name" value="Ig_sub"/>
</dbReference>
<proteinExistence type="predicted"/>
<evidence type="ECO:0000256" key="2">
    <source>
        <dbReference type="ARBA" id="ARBA00022692"/>
    </source>
</evidence>